<dbReference type="Proteomes" id="UP000499080">
    <property type="component" value="Unassembled WGS sequence"/>
</dbReference>
<organism evidence="1 2">
    <name type="scientific">Araneus ventricosus</name>
    <name type="common">Orbweaver spider</name>
    <name type="synonym">Epeira ventricosa</name>
    <dbReference type="NCBI Taxonomy" id="182803"/>
    <lineage>
        <taxon>Eukaryota</taxon>
        <taxon>Metazoa</taxon>
        <taxon>Ecdysozoa</taxon>
        <taxon>Arthropoda</taxon>
        <taxon>Chelicerata</taxon>
        <taxon>Arachnida</taxon>
        <taxon>Araneae</taxon>
        <taxon>Araneomorphae</taxon>
        <taxon>Entelegynae</taxon>
        <taxon>Araneoidea</taxon>
        <taxon>Araneidae</taxon>
        <taxon>Araneus</taxon>
    </lineage>
</organism>
<evidence type="ECO:0000313" key="1">
    <source>
        <dbReference type="EMBL" id="GBO02025.1"/>
    </source>
</evidence>
<dbReference type="AlphaFoldDB" id="A0A4Y2TMZ3"/>
<name>A0A4Y2TMZ3_ARAVE</name>
<comment type="caution">
    <text evidence="1">The sequence shown here is derived from an EMBL/GenBank/DDBJ whole genome shotgun (WGS) entry which is preliminary data.</text>
</comment>
<keyword evidence="2" id="KW-1185">Reference proteome</keyword>
<dbReference type="EMBL" id="BGPR01029903">
    <property type="protein sequence ID" value="GBO02025.1"/>
    <property type="molecule type" value="Genomic_DNA"/>
</dbReference>
<proteinExistence type="predicted"/>
<gene>
    <name evidence="1" type="ORF">AVEN_36294_1</name>
</gene>
<accession>A0A4Y2TMZ3</accession>
<protein>
    <submittedName>
        <fullName evidence="1">Uncharacterized protein</fullName>
    </submittedName>
</protein>
<reference evidence="1 2" key="1">
    <citation type="journal article" date="2019" name="Sci. Rep.">
        <title>Orb-weaving spider Araneus ventricosus genome elucidates the spidroin gene catalogue.</title>
        <authorList>
            <person name="Kono N."/>
            <person name="Nakamura H."/>
            <person name="Ohtoshi R."/>
            <person name="Moran D.A.P."/>
            <person name="Shinohara A."/>
            <person name="Yoshida Y."/>
            <person name="Fujiwara M."/>
            <person name="Mori M."/>
            <person name="Tomita M."/>
            <person name="Arakawa K."/>
        </authorList>
    </citation>
    <scope>NUCLEOTIDE SEQUENCE [LARGE SCALE GENOMIC DNA]</scope>
</reference>
<sequence>MVWMEWSITFKRDIHGKTVPVHFEHVAPHDSSFQPIHLDGSFAGWTAPTVNHHLRALRSPTFTAPPPFYCFCFCERGSLPFPTIVFQFYGSPRRVRDWMKIQILRTRQSSYHRIFTLMKVLEQSSPNDVERCHRECPA</sequence>
<evidence type="ECO:0000313" key="2">
    <source>
        <dbReference type="Proteomes" id="UP000499080"/>
    </source>
</evidence>